<evidence type="ECO:0000256" key="2">
    <source>
        <dbReference type="ARBA" id="ARBA00005967"/>
    </source>
</evidence>
<keyword evidence="9" id="KW-0067">ATP-binding</keyword>
<keyword evidence="10 15" id="KW-1133">Transmembrane helix</keyword>
<dbReference type="EMBL" id="CP107006">
    <property type="protein sequence ID" value="UYQ93106.1"/>
    <property type="molecule type" value="Genomic_DNA"/>
</dbReference>
<keyword evidence="17" id="KW-1185">Reference proteome</keyword>
<dbReference type="InterPro" id="IPR036945">
    <property type="entry name" value="DAGK_sf"/>
</dbReference>
<proteinExistence type="inferred from homology"/>
<evidence type="ECO:0000256" key="3">
    <source>
        <dbReference type="ARBA" id="ARBA00022475"/>
    </source>
</evidence>
<keyword evidence="11" id="KW-0443">Lipid metabolism</keyword>
<dbReference type="InterPro" id="IPR033717">
    <property type="entry name" value="UDPK"/>
</dbReference>
<dbReference type="Proteomes" id="UP001162741">
    <property type="component" value="Chromosome"/>
</dbReference>
<evidence type="ECO:0000313" key="16">
    <source>
        <dbReference type="EMBL" id="UYQ93106.1"/>
    </source>
</evidence>
<accession>A0ABY6J122</accession>
<evidence type="ECO:0000256" key="15">
    <source>
        <dbReference type="SAM" id="Phobius"/>
    </source>
</evidence>
<keyword evidence="3" id="KW-1003">Cell membrane</keyword>
<evidence type="ECO:0000256" key="9">
    <source>
        <dbReference type="ARBA" id="ARBA00022840"/>
    </source>
</evidence>
<evidence type="ECO:0000256" key="10">
    <source>
        <dbReference type="ARBA" id="ARBA00022989"/>
    </source>
</evidence>
<keyword evidence="5" id="KW-0808">Transferase</keyword>
<sequence length="125" mass="13574">MSIFKQTIRNRVRSFGYAFSGIVAFLKSEPNGRIHAVATVLVIAAGFYFDIGLMEWGLLVLVMGLVWITEILNTAIEKAMDHVAPGRHTMVKFVKDVAAAAVLIAAITAVVIGGIIFLPKIAEFL</sequence>
<evidence type="ECO:0000256" key="12">
    <source>
        <dbReference type="ARBA" id="ARBA00023136"/>
    </source>
</evidence>
<dbReference type="CDD" id="cd14265">
    <property type="entry name" value="UDPK_IM_like"/>
    <property type="match status" value="1"/>
</dbReference>
<feature type="transmembrane region" description="Helical" evidence="15">
    <location>
        <begin position="57"/>
        <end position="76"/>
    </location>
</feature>
<dbReference type="PANTHER" id="PTHR34299">
    <property type="entry name" value="DIACYLGLYCEROL KINASE"/>
    <property type="match status" value="1"/>
</dbReference>
<evidence type="ECO:0000256" key="7">
    <source>
        <dbReference type="ARBA" id="ARBA00022741"/>
    </source>
</evidence>
<name>A0ABY6J122_9BACT</name>
<evidence type="ECO:0000256" key="11">
    <source>
        <dbReference type="ARBA" id="ARBA00023098"/>
    </source>
</evidence>
<reference evidence="16" key="1">
    <citation type="submission" date="2022-10" db="EMBL/GenBank/DDBJ databases">
        <title>Chitinophaga sp. nov., isolated from soil.</title>
        <authorList>
            <person name="Jeon C.O."/>
        </authorList>
    </citation>
    <scope>NUCLEOTIDE SEQUENCE</scope>
    <source>
        <strain evidence="16">R8</strain>
    </source>
</reference>
<keyword evidence="14" id="KW-1208">Phospholipid metabolism</keyword>
<dbReference type="Pfam" id="PF01219">
    <property type="entry name" value="DAGK_prokar"/>
    <property type="match status" value="1"/>
</dbReference>
<evidence type="ECO:0000256" key="5">
    <source>
        <dbReference type="ARBA" id="ARBA00022679"/>
    </source>
</evidence>
<feature type="transmembrane region" description="Helical" evidence="15">
    <location>
        <begin position="34"/>
        <end position="51"/>
    </location>
</feature>
<dbReference type="PANTHER" id="PTHR34299:SF1">
    <property type="entry name" value="DIACYLGLYCEROL KINASE"/>
    <property type="match status" value="1"/>
</dbReference>
<comment type="subcellular location">
    <subcellularLocation>
        <location evidence="1">Cell membrane</location>
        <topology evidence="1">Multi-pass membrane protein</topology>
    </subcellularLocation>
</comment>
<evidence type="ECO:0000256" key="13">
    <source>
        <dbReference type="ARBA" id="ARBA00023209"/>
    </source>
</evidence>
<dbReference type="GO" id="GO:0016301">
    <property type="term" value="F:kinase activity"/>
    <property type="evidence" value="ECO:0007669"/>
    <property type="project" value="UniProtKB-KW"/>
</dbReference>
<gene>
    <name evidence="16" type="ORF">MKQ68_23780</name>
</gene>
<evidence type="ECO:0000256" key="1">
    <source>
        <dbReference type="ARBA" id="ARBA00004651"/>
    </source>
</evidence>
<evidence type="ECO:0000256" key="6">
    <source>
        <dbReference type="ARBA" id="ARBA00022692"/>
    </source>
</evidence>
<comment type="similarity">
    <text evidence="2">Belongs to the bacterial diacylglycerol kinase family.</text>
</comment>
<evidence type="ECO:0000256" key="8">
    <source>
        <dbReference type="ARBA" id="ARBA00022777"/>
    </source>
</evidence>
<evidence type="ECO:0000256" key="4">
    <source>
        <dbReference type="ARBA" id="ARBA00022516"/>
    </source>
</evidence>
<dbReference type="RefSeq" id="WP_264281237.1">
    <property type="nucleotide sequence ID" value="NZ_CP107006.1"/>
</dbReference>
<evidence type="ECO:0000256" key="14">
    <source>
        <dbReference type="ARBA" id="ARBA00023264"/>
    </source>
</evidence>
<feature type="transmembrane region" description="Helical" evidence="15">
    <location>
        <begin position="97"/>
        <end position="118"/>
    </location>
</feature>
<protein>
    <submittedName>
        <fullName evidence="16">Diacylglycerol kinase family protein</fullName>
    </submittedName>
</protein>
<keyword evidence="7" id="KW-0547">Nucleotide-binding</keyword>
<keyword evidence="12 15" id="KW-0472">Membrane</keyword>
<organism evidence="16 17">
    <name type="scientific">Chitinophaga horti</name>
    <dbReference type="NCBI Taxonomy" id="2920382"/>
    <lineage>
        <taxon>Bacteria</taxon>
        <taxon>Pseudomonadati</taxon>
        <taxon>Bacteroidota</taxon>
        <taxon>Chitinophagia</taxon>
        <taxon>Chitinophagales</taxon>
        <taxon>Chitinophagaceae</taxon>
        <taxon>Chitinophaga</taxon>
    </lineage>
</organism>
<dbReference type="InterPro" id="IPR000829">
    <property type="entry name" value="DAGK"/>
</dbReference>
<dbReference type="Gene3D" id="1.10.287.3610">
    <property type="match status" value="1"/>
</dbReference>
<evidence type="ECO:0000313" key="17">
    <source>
        <dbReference type="Proteomes" id="UP001162741"/>
    </source>
</evidence>
<keyword evidence="13" id="KW-0594">Phospholipid biosynthesis</keyword>
<keyword evidence="8 16" id="KW-0418">Kinase</keyword>
<keyword evidence="6 15" id="KW-0812">Transmembrane</keyword>
<keyword evidence="4" id="KW-0444">Lipid biosynthesis</keyword>